<keyword evidence="2" id="KW-0963">Cytoplasm</keyword>
<evidence type="ECO:0000256" key="5">
    <source>
        <dbReference type="ARBA" id="ARBA00038253"/>
    </source>
</evidence>
<dbReference type="InterPro" id="IPR051476">
    <property type="entry name" value="Bac_ResReg_Asp_Phosphatase"/>
</dbReference>
<comment type="caution">
    <text evidence="7">The sequence shown here is derived from an EMBL/GenBank/DDBJ whole genome shotgun (WGS) entry which is preliminary data.</text>
</comment>
<dbReference type="InterPro" id="IPR011990">
    <property type="entry name" value="TPR-like_helical_dom_sf"/>
</dbReference>
<dbReference type="SUPFAM" id="SSF48452">
    <property type="entry name" value="TPR-like"/>
    <property type="match status" value="2"/>
</dbReference>
<dbReference type="Pfam" id="PF13424">
    <property type="entry name" value="TPR_12"/>
    <property type="match status" value="1"/>
</dbReference>
<protein>
    <submittedName>
        <fullName evidence="7">Tetratricopeptide (TPR) repeat protein</fullName>
    </submittedName>
</protein>
<evidence type="ECO:0000256" key="6">
    <source>
        <dbReference type="PROSITE-ProRule" id="PRU00339"/>
    </source>
</evidence>
<accession>A0A841R436</accession>
<proteinExistence type="inferred from homology"/>
<keyword evidence="4 6" id="KW-0802">TPR repeat</keyword>
<dbReference type="EMBL" id="JACHGJ010000001">
    <property type="protein sequence ID" value="MBB6478625.1"/>
    <property type="molecule type" value="Genomic_DNA"/>
</dbReference>
<evidence type="ECO:0000256" key="1">
    <source>
        <dbReference type="ARBA" id="ARBA00004496"/>
    </source>
</evidence>
<evidence type="ECO:0000256" key="4">
    <source>
        <dbReference type="ARBA" id="ARBA00022803"/>
    </source>
</evidence>
<dbReference type="Gene3D" id="1.25.40.10">
    <property type="entry name" value="Tetratricopeptide repeat domain"/>
    <property type="match status" value="2"/>
</dbReference>
<organism evidence="7 8">
    <name type="scientific">Spirochaeta isovalerica</name>
    <dbReference type="NCBI Taxonomy" id="150"/>
    <lineage>
        <taxon>Bacteria</taxon>
        <taxon>Pseudomonadati</taxon>
        <taxon>Spirochaetota</taxon>
        <taxon>Spirochaetia</taxon>
        <taxon>Spirochaetales</taxon>
        <taxon>Spirochaetaceae</taxon>
        <taxon>Spirochaeta</taxon>
    </lineage>
</organism>
<comment type="subcellular location">
    <subcellularLocation>
        <location evidence="1">Cytoplasm</location>
    </subcellularLocation>
</comment>
<sequence length="288" mass="32515">MNKSGKLTFVLFVLILLAGCSSLPGKKETKNVELKNKAADYLKNGTSQYNAGRYSRALDFFEKAEQLNASLDYEEGLVAVYNSIGQTKMMEGLFEEAIDYLNDALEIALRLENEALILSTTGNLADYYMKVEDLDEAERILRDSLPSPDDADSDEKAMLAQKFSLLLRKKGLYNESLAFLESSVSYHEKNKQYKALASDYYMMASVYSLKREYDRAVFFGEEALRYDKLVEFSQGIAADLQALSIILEKAGREAESRIYAQRYEKARKAINAINNTEDEQIDSITSGE</sequence>
<name>A0A841R436_9SPIO</name>
<comment type="similarity">
    <text evidence="5">Belongs to the Rap family.</text>
</comment>
<evidence type="ECO:0000313" key="8">
    <source>
        <dbReference type="Proteomes" id="UP000587760"/>
    </source>
</evidence>
<dbReference type="InterPro" id="IPR019734">
    <property type="entry name" value="TPR_rpt"/>
</dbReference>
<dbReference type="PANTHER" id="PTHR46630">
    <property type="entry name" value="TETRATRICOPEPTIDE REPEAT PROTEIN 29"/>
    <property type="match status" value="1"/>
</dbReference>
<dbReference type="AlphaFoldDB" id="A0A841R436"/>
<keyword evidence="8" id="KW-1185">Reference proteome</keyword>
<dbReference type="PROSITE" id="PS50005">
    <property type="entry name" value="TPR"/>
    <property type="match status" value="1"/>
</dbReference>
<keyword evidence="3" id="KW-0677">Repeat</keyword>
<evidence type="ECO:0000256" key="2">
    <source>
        <dbReference type="ARBA" id="ARBA00022490"/>
    </source>
</evidence>
<dbReference type="Proteomes" id="UP000587760">
    <property type="component" value="Unassembled WGS sequence"/>
</dbReference>
<dbReference type="RefSeq" id="WP_184742642.1">
    <property type="nucleotide sequence ID" value="NZ_JACHGJ010000001.1"/>
</dbReference>
<dbReference type="SMART" id="SM00028">
    <property type="entry name" value="TPR"/>
    <property type="match status" value="3"/>
</dbReference>
<dbReference type="PROSITE" id="PS51257">
    <property type="entry name" value="PROKAR_LIPOPROTEIN"/>
    <property type="match status" value="1"/>
</dbReference>
<dbReference type="GO" id="GO:0005737">
    <property type="term" value="C:cytoplasm"/>
    <property type="evidence" value="ECO:0007669"/>
    <property type="project" value="UniProtKB-SubCell"/>
</dbReference>
<evidence type="ECO:0000256" key="3">
    <source>
        <dbReference type="ARBA" id="ARBA00022737"/>
    </source>
</evidence>
<feature type="repeat" description="TPR" evidence="6">
    <location>
        <begin position="38"/>
        <end position="71"/>
    </location>
</feature>
<reference evidence="7 8" key="1">
    <citation type="submission" date="2020-08" db="EMBL/GenBank/DDBJ databases">
        <title>Genomic Encyclopedia of Type Strains, Phase IV (KMG-IV): sequencing the most valuable type-strain genomes for metagenomic binning, comparative biology and taxonomic classification.</title>
        <authorList>
            <person name="Goeker M."/>
        </authorList>
    </citation>
    <scope>NUCLEOTIDE SEQUENCE [LARGE SCALE GENOMIC DNA]</scope>
    <source>
        <strain evidence="7 8">DSM 2461</strain>
    </source>
</reference>
<evidence type="ECO:0000313" key="7">
    <source>
        <dbReference type="EMBL" id="MBB6478625.1"/>
    </source>
</evidence>
<dbReference type="PANTHER" id="PTHR46630:SF1">
    <property type="entry name" value="TETRATRICOPEPTIDE REPEAT PROTEIN 29"/>
    <property type="match status" value="1"/>
</dbReference>
<gene>
    <name evidence="7" type="ORF">HNR50_000258</name>
</gene>